<evidence type="ECO:0000259" key="7">
    <source>
        <dbReference type="PROSITE" id="PS51085"/>
    </source>
</evidence>
<proteinExistence type="inferred from homology"/>
<dbReference type="GO" id="GO:0140647">
    <property type="term" value="P:P450-containing electron transport chain"/>
    <property type="evidence" value="ECO:0007669"/>
    <property type="project" value="InterPro"/>
</dbReference>
<dbReference type="GO" id="GO:0051537">
    <property type="term" value="F:2 iron, 2 sulfur cluster binding"/>
    <property type="evidence" value="ECO:0007669"/>
    <property type="project" value="UniProtKB-KW"/>
</dbReference>
<accession>A0A1X9N5H9</accession>
<dbReference type="PROSITE" id="PS51085">
    <property type="entry name" value="2FE2S_FER_2"/>
    <property type="match status" value="1"/>
</dbReference>
<dbReference type="InterPro" id="IPR012675">
    <property type="entry name" value="Beta-grasp_dom_sf"/>
</dbReference>
<dbReference type="SUPFAM" id="SSF54292">
    <property type="entry name" value="2Fe-2S ferredoxin-like"/>
    <property type="match status" value="1"/>
</dbReference>
<keyword evidence="4" id="KW-0408">Iron</keyword>
<evidence type="ECO:0000256" key="4">
    <source>
        <dbReference type="ARBA" id="ARBA00023004"/>
    </source>
</evidence>
<dbReference type="KEGG" id="osg:BST96_04030"/>
<dbReference type="GO" id="GO:0009055">
    <property type="term" value="F:electron transfer activity"/>
    <property type="evidence" value="ECO:0007669"/>
    <property type="project" value="TreeGrafter"/>
</dbReference>
<dbReference type="Gene3D" id="3.10.20.30">
    <property type="match status" value="1"/>
</dbReference>
<dbReference type="EMBL" id="CP019343">
    <property type="protein sequence ID" value="ARN73348.1"/>
    <property type="molecule type" value="Genomic_DNA"/>
</dbReference>
<dbReference type="AlphaFoldDB" id="A0A1X9N5H9"/>
<dbReference type="GO" id="GO:0046872">
    <property type="term" value="F:metal ion binding"/>
    <property type="evidence" value="ECO:0007669"/>
    <property type="project" value="UniProtKB-KW"/>
</dbReference>
<dbReference type="OrthoDB" id="9799640at2"/>
<dbReference type="PANTHER" id="PTHR23426">
    <property type="entry name" value="FERREDOXIN/ADRENODOXIN"/>
    <property type="match status" value="1"/>
</dbReference>
<name>A0A1X9N5H9_9GAMM</name>
<evidence type="ECO:0000313" key="8">
    <source>
        <dbReference type="EMBL" id="ARN73348.1"/>
    </source>
</evidence>
<dbReference type="STRING" id="716816.BST96_04030"/>
<dbReference type="Proteomes" id="UP000193450">
    <property type="component" value="Chromosome"/>
</dbReference>
<evidence type="ECO:0000256" key="6">
    <source>
        <dbReference type="ARBA" id="ARBA00034078"/>
    </source>
</evidence>
<comment type="cofactor">
    <cofactor evidence="6">
        <name>[2Fe-2S] cluster</name>
        <dbReference type="ChEBI" id="CHEBI:190135"/>
    </cofactor>
</comment>
<evidence type="ECO:0000256" key="1">
    <source>
        <dbReference type="ARBA" id="ARBA00010914"/>
    </source>
</evidence>
<dbReference type="RefSeq" id="WP_085757458.1">
    <property type="nucleotide sequence ID" value="NZ_CP019343.1"/>
</dbReference>
<sequence length="105" mass="11372">MAVLNVIDRDGNDAVIESDTGYSLMDVLQSNGQDIAAICGGVCSCATCHIYLPADVNAKLPARSGDEQVLVEESEYYREDESRLGCQVEFTEELDGIQVILAPED</sequence>
<keyword evidence="9" id="KW-1185">Reference proteome</keyword>
<dbReference type="InterPro" id="IPR001041">
    <property type="entry name" value="2Fe-2S_ferredoxin-type"/>
</dbReference>
<gene>
    <name evidence="8" type="ORF">BST96_04030</name>
</gene>
<keyword evidence="2" id="KW-0001">2Fe-2S</keyword>
<keyword evidence="5" id="KW-0411">Iron-sulfur</keyword>
<dbReference type="PANTHER" id="PTHR23426:SF65">
    <property type="entry name" value="FERREDOXIN-2, MITOCHONDRIAL"/>
    <property type="match status" value="1"/>
</dbReference>
<evidence type="ECO:0000256" key="5">
    <source>
        <dbReference type="ARBA" id="ARBA00023014"/>
    </source>
</evidence>
<evidence type="ECO:0000256" key="2">
    <source>
        <dbReference type="ARBA" id="ARBA00022714"/>
    </source>
</evidence>
<comment type="similarity">
    <text evidence="1">Belongs to the adrenodoxin/putidaredoxin family.</text>
</comment>
<reference evidence="8 9" key="1">
    <citation type="submission" date="2016-11" db="EMBL/GenBank/DDBJ databases">
        <title>Trade-off between light-utilization and light-protection in marine flavobacteria.</title>
        <authorList>
            <person name="Kumagai Y."/>
        </authorList>
    </citation>
    <scope>NUCLEOTIDE SEQUENCE [LARGE SCALE GENOMIC DNA]</scope>
    <source>
        <strain evidence="8 9">NBRC 107125</strain>
    </source>
</reference>
<feature type="domain" description="2Fe-2S ferredoxin-type" evidence="7">
    <location>
        <begin position="2"/>
        <end position="105"/>
    </location>
</feature>
<dbReference type="InterPro" id="IPR001055">
    <property type="entry name" value="Adrenodoxin-like"/>
</dbReference>
<keyword evidence="3" id="KW-0479">Metal-binding</keyword>
<organism evidence="8 9">
    <name type="scientific">Oceanicoccus sagamiensis</name>
    <dbReference type="NCBI Taxonomy" id="716816"/>
    <lineage>
        <taxon>Bacteria</taxon>
        <taxon>Pseudomonadati</taxon>
        <taxon>Pseudomonadota</taxon>
        <taxon>Gammaproteobacteria</taxon>
        <taxon>Cellvibrionales</taxon>
        <taxon>Spongiibacteraceae</taxon>
        <taxon>Oceanicoccus</taxon>
    </lineage>
</organism>
<protein>
    <submittedName>
        <fullName evidence="8">Ferredoxin</fullName>
    </submittedName>
</protein>
<evidence type="ECO:0000256" key="3">
    <source>
        <dbReference type="ARBA" id="ARBA00022723"/>
    </source>
</evidence>
<evidence type="ECO:0000313" key="9">
    <source>
        <dbReference type="Proteomes" id="UP000193450"/>
    </source>
</evidence>
<dbReference type="InterPro" id="IPR036010">
    <property type="entry name" value="2Fe-2S_ferredoxin-like_sf"/>
</dbReference>